<dbReference type="SUPFAM" id="SSF52075">
    <property type="entry name" value="Outer arm dynein light chain 1"/>
    <property type="match status" value="1"/>
</dbReference>
<evidence type="ECO:0000256" key="1">
    <source>
        <dbReference type="ARBA" id="ARBA00022614"/>
    </source>
</evidence>
<dbReference type="GeneID" id="100893867"/>
<dbReference type="RefSeq" id="XP_003728279.1">
    <property type="nucleotide sequence ID" value="XM_003728231.3"/>
</dbReference>
<dbReference type="Proteomes" id="UP000007110">
    <property type="component" value="Unassembled WGS sequence"/>
</dbReference>
<dbReference type="AlphaFoldDB" id="A0A7M7GLY0"/>
<name>A0A7M7GLY0_STRPU</name>
<keyword evidence="4" id="KW-1185">Reference proteome</keyword>
<dbReference type="Pfam" id="PF13855">
    <property type="entry name" value="LRR_8"/>
    <property type="match status" value="1"/>
</dbReference>
<dbReference type="PANTHER" id="PTHR48051">
    <property type="match status" value="1"/>
</dbReference>
<dbReference type="EnsemblMetazoa" id="XM_003728231">
    <property type="protein sequence ID" value="XP_003728279"/>
    <property type="gene ID" value="LOC100893867"/>
</dbReference>
<reference evidence="4" key="1">
    <citation type="submission" date="2015-02" db="EMBL/GenBank/DDBJ databases">
        <title>Genome sequencing for Strongylocentrotus purpuratus.</title>
        <authorList>
            <person name="Murali S."/>
            <person name="Liu Y."/>
            <person name="Vee V."/>
            <person name="English A."/>
            <person name="Wang M."/>
            <person name="Skinner E."/>
            <person name="Han Y."/>
            <person name="Muzny D.M."/>
            <person name="Worley K.C."/>
            <person name="Gibbs R.A."/>
        </authorList>
    </citation>
    <scope>NUCLEOTIDE SEQUENCE</scope>
</reference>
<protein>
    <recommendedName>
        <fullName evidence="5">Leucine-rich repeat-containing protein 20</fullName>
    </recommendedName>
</protein>
<dbReference type="CTD" id="55222"/>
<proteinExistence type="predicted"/>
<evidence type="ECO:0000313" key="4">
    <source>
        <dbReference type="Proteomes" id="UP000007110"/>
    </source>
</evidence>
<dbReference type="Gene3D" id="3.80.10.10">
    <property type="entry name" value="Ribonuclease Inhibitor"/>
    <property type="match status" value="1"/>
</dbReference>
<keyword evidence="1" id="KW-0433">Leucine-rich repeat</keyword>
<dbReference type="OrthoDB" id="1060944at2759"/>
<dbReference type="InterPro" id="IPR032675">
    <property type="entry name" value="LRR_dom_sf"/>
</dbReference>
<evidence type="ECO:0008006" key="5">
    <source>
        <dbReference type="Google" id="ProtNLM"/>
    </source>
</evidence>
<sequence length="186" mass="20658">MTALLKMAAEAVTRVVLRCEKAQEDKQLDLSSCLLEAVPQAVYHLLRNTELSTLDLSHNALTIISKKLPLKFPKVTALNVSDNKVEKLPDEINEMTLLETLNVSHNQLSTLPESFYELPALRILDLSHNVITDLDASKLCGMPGIQEINLEHNPLPGDICTQLLQLSQESNIKLLISEPPSSDHMD</sequence>
<dbReference type="KEGG" id="spu:100893867"/>
<organism evidence="3 4">
    <name type="scientific">Strongylocentrotus purpuratus</name>
    <name type="common">Purple sea urchin</name>
    <dbReference type="NCBI Taxonomy" id="7668"/>
    <lineage>
        <taxon>Eukaryota</taxon>
        <taxon>Metazoa</taxon>
        <taxon>Echinodermata</taxon>
        <taxon>Eleutherozoa</taxon>
        <taxon>Echinozoa</taxon>
        <taxon>Echinoidea</taxon>
        <taxon>Euechinoidea</taxon>
        <taxon>Echinacea</taxon>
        <taxon>Camarodonta</taxon>
        <taxon>Echinidea</taxon>
        <taxon>Strongylocentrotidae</taxon>
        <taxon>Strongylocentrotus</taxon>
    </lineage>
</organism>
<keyword evidence="2" id="KW-0677">Repeat</keyword>
<dbReference type="PRINTS" id="PR00019">
    <property type="entry name" value="LEURICHRPT"/>
</dbReference>
<evidence type="ECO:0000313" key="3">
    <source>
        <dbReference type="EnsemblMetazoa" id="XP_003728279"/>
    </source>
</evidence>
<dbReference type="InterPro" id="IPR050216">
    <property type="entry name" value="LRR_domain-containing"/>
</dbReference>
<accession>A0A7M7GLY0</accession>
<dbReference type="PANTHER" id="PTHR48051:SF1">
    <property type="entry name" value="RAS SUPPRESSOR PROTEIN 1"/>
    <property type="match status" value="1"/>
</dbReference>
<dbReference type="OMA" id="MADAVYM"/>
<dbReference type="SMART" id="SM00369">
    <property type="entry name" value="LRR_TYP"/>
    <property type="match status" value="4"/>
</dbReference>
<evidence type="ECO:0000256" key="2">
    <source>
        <dbReference type="ARBA" id="ARBA00022737"/>
    </source>
</evidence>
<dbReference type="PROSITE" id="PS51450">
    <property type="entry name" value="LRR"/>
    <property type="match status" value="3"/>
</dbReference>
<dbReference type="InterPro" id="IPR001611">
    <property type="entry name" value="Leu-rich_rpt"/>
</dbReference>
<dbReference type="InterPro" id="IPR003591">
    <property type="entry name" value="Leu-rich_rpt_typical-subtyp"/>
</dbReference>
<reference evidence="3" key="2">
    <citation type="submission" date="2021-01" db="UniProtKB">
        <authorList>
            <consortium name="EnsemblMetazoa"/>
        </authorList>
    </citation>
    <scope>IDENTIFICATION</scope>
</reference>
<dbReference type="InParanoid" id="A0A7M7GLY0"/>